<dbReference type="PANTHER" id="PTHR39080">
    <property type="entry name" value="50S RIBOSOMAL PROTEIN L28"/>
    <property type="match status" value="1"/>
</dbReference>
<evidence type="ECO:0000256" key="3">
    <source>
        <dbReference type="ARBA" id="ARBA00023274"/>
    </source>
</evidence>
<organism evidence="6 7">
    <name type="scientific">Salmonella enterica subsp. arizonae</name>
    <dbReference type="NCBI Taxonomy" id="59203"/>
    <lineage>
        <taxon>Bacteria</taxon>
        <taxon>Pseudomonadati</taxon>
        <taxon>Pseudomonadota</taxon>
        <taxon>Gammaproteobacteria</taxon>
        <taxon>Enterobacterales</taxon>
        <taxon>Enterobacteriaceae</taxon>
        <taxon>Salmonella</taxon>
    </lineage>
</organism>
<evidence type="ECO:0000256" key="5">
    <source>
        <dbReference type="HAMAP-Rule" id="MF_00373"/>
    </source>
</evidence>
<evidence type="ECO:0000256" key="1">
    <source>
        <dbReference type="ARBA" id="ARBA00008760"/>
    </source>
</evidence>
<dbReference type="SUPFAM" id="SSF143800">
    <property type="entry name" value="L28p-like"/>
    <property type="match status" value="1"/>
</dbReference>
<dbReference type="InterPro" id="IPR026569">
    <property type="entry name" value="Ribosomal_bL28"/>
</dbReference>
<reference evidence="6 7" key="1">
    <citation type="submission" date="2018-06" db="EMBL/GenBank/DDBJ databases">
        <authorList>
            <consortium name="Pathogen Informatics"/>
            <person name="Doyle S."/>
        </authorList>
    </citation>
    <scope>NUCLEOTIDE SEQUENCE [LARGE SCALE GENOMIC DNA]</scope>
    <source>
        <strain evidence="6 7">NCTC7304</strain>
    </source>
</reference>
<evidence type="ECO:0000313" key="7">
    <source>
        <dbReference type="Proteomes" id="UP000254762"/>
    </source>
</evidence>
<keyword evidence="3 5" id="KW-0687">Ribonucleoprotein</keyword>
<dbReference type="InterPro" id="IPR001383">
    <property type="entry name" value="Ribosomal_bL28_bact-type"/>
</dbReference>
<dbReference type="GO" id="GO:1990904">
    <property type="term" value="C:ribonucleoprotein complex"/>
    <property type="evidence" value="ECO:0007669"/>
    <property type="project" value="UniProtKB-KW"/>
</dbReference>
<dbReference type="HAMAP" id="MF_00373">
    <property type="entry name" value="Ribosomal_bL28"/>
    <property type="match status" value="1"/>
</dbReference>
<dbReference type="InterPro" id="IPR034704">
    <property type="entry name" value="Ribosomal_bL28/bL31-like_sf"/>
</dbReference>
<dbReference type="InterPro" id="IPR037147">
    <property type="entry name" value="Ribosomal_bL28_sf"/>
</dbReference>
<dbReference type="Pfam" id="PF00830">
    <property type="entry name" value="Ribosomal_L28"/>
    <property type="match status" value="1"/>
</dbReference>
<protein>
    <recommendedName>
        <fullName evidence="4 5">Large ribosomal subunit protein bL28</fullName>
    </recommendedName>
</protein>
<keyword evidence="2 5" id="KW-0689">Ribosomal protein</keyword>
<dbReference type="Proteomes" id="UP000254762">
    <property type="component" value="Unassembled WGS sequence"/>
</dbReference>
<proteinExistence type="inferred from homology"/>
<comment type="similarity">
    <text evidence="1 5">Belongs to the bacterial ribosomal protein bL28 family.</text>
</comment>
<dbReference type="InterPro" id="IPR050096">
    <property type="entry name" value="Bacterial_rp_bL28"/>
</dbReference>
<name>A0A379SMQ5_SALER</name>
<evidence type="ECO:0000256" key="2">
    <source>
        <dbReference type="ARBA" id="ARBA00022980"/>
    </source>
</evidence>
<evidence type="ECO:0000256" key="4">
    <source>
        <dbReference type="ARBA" id="ARBA00035174"/>
    </source>
</evidence>
<dbReference type="GO" id="GO:0005840">
    <property type="term" value="C:ribosome"/>
    <property type="evidence" value="ECO:0007669"/>
    <property type="project" value="UniProtKB-KW"/>
</dbReference>
<dbReference type="EMBL" id="UGXD01000002">
    <property type="protein sequence ID" value="SUG30853.1"/>
    <property type="molecule type" value="Genomic_DNA"/>
</dbReference>
<dbReference type="AlphaFoldDB" id="A0A379SMQ5"/>
<dbReference type="Gene3D" id="2.30.170.40">
    <property type="entry name" value="Ribosomal protein L28/L24"/>
    <property type="match status" value="1"/>
</dbReference>
<dbReference type="GO" id="GO:0003735">
    <property type="term" value="F:structural constituent of ribosome"/>
    <property type="evidence" value="ECO:0007669"/>
    <property type="project" value="InterPro"/>
</dbReference>
<evidence type="ECO:0000313" key="6">
    <source>
        <dbReference type="EMBL" id="SUG30853.1"/>
    </source>
</evidence>
<sequence>MSRVCQVTGKRPVTGNNRSHALNATKRRFLPNLHSHVSGLRARSVLSPCVYLLRVCVSSIKKALKQFCLNCVPVAKSTKRK</sequence>
<dbReference type="PANTHER" id="PTHR39080:SF1">
    <property type="entry name" value="LARGE RIBOSOMAL SUBUNIT PROTEIN BL28A"/>
    <property type="match status" value="1"/>
</dbReference>
<dbReference type="NCBIfam" id="TIGR00009">
    <property type="entry name" value="L28"/>
    <property type="match status" value="1"/>
</dbReference>
<gene>
    <name evidence="5 6" type="primary">rpmB</name>
    <name evidence="6" type="ORF">NCTC7304_00206</name>
</gene>
<accession>A0A379SMQ5</accession>
<dbReference type="GO" id="GO:0006412">
    <property type="term" value="P:translation"/>
    <property type="evidence" value="ECO:0007669"/>
    <property type="project" value="UniProtKB-UniRule"/>
</dbReference>